<dbReference type="Pfam" id="PF03865">
    <property type="entry name" value="ShlB"/>
    <property type="match status" value="1"/>
</dbReference>
<dbReference type="InterPro" id="IPR051544">
    <property type="entry name" value="TPS_OM_transporter"/>
</dbReference>
<reference evidence="7 8" key="1">
    <citation type="submission" date="2023-08" db="EMBL/GenBank/DDBJ databases">
        <title>Complete Genome Sequence of Pseudomonas entomophila TVIN A01.</title>
        <authorList>
            <person name="Shelke T."/>
            <person name="Mahar N.S."/>
            <person name="Gupta I."/>
            <person name="Gupta V."/>
        </authorList>
    </citation>
    <scope>NUCLEOTIDE SEQUENCE [LARGE SCALE GENOMIC DNA]</scope>
    <source>
        <strain evidence="7 8">TVIN-A01</strain>
    </source>
</reference>
<dbReference type="Gene3D" id="2.40.160.50">
    <property type="entry name" value="membrane protein fhac: a member of the omp85/tpsb transporter family"/>
    <property type="match status" value="1"/>
</dbReference>
<accession>A0ABY9QR35</accession>
<evidence type="ECO:0000256" key="4">
    <source>
        <dbReference type="SAM" id="SignalP"/>
    </source>
</evidence>
<keyword evidence="3" id="KW-0998">Cell outer membrane</keyword>
<keyword evidence="4" id="KW-0732">Signal</keyword>
<feature type="domain" description="Polypeptide-transport-associated ShlB-type" evidence="6">
    <location>
        <begin position="72"/>
        <end position="146"/>
    </location>
</feature>
<feature type="domain" description="Haemolysin activator HlyB C-terminal" evidence="5">
    <location>
        <begin position="379"/>
        <end position="516"/>
    </location>
</feature>
<dbReference type="Proteomes" id="UP001183127">
    <property type="component" value="Chromosome"/>
</dbReference>
<dbReference type="Gene3D" id="3.10.20.310">
    <property type="entry name" value="membrane protein fhac"/>
    <property type="match status" value="1"/>
</dbReference>
<evidence type="ECO:0000256" key="1">
    <source>
        <dbReference type="ARBA" id="ARBA00022452"/>
    </source>
</evidence>
<keyword evidence="1" id="KW-1134">Transmembrane beta strand</keyword>
<dbReference type="GeneID" id="32803965"/>
<keyword evidence="8" id="KW-1185">Reference proteome</keyword>
<dbReference type="Pfam" id="PF08479">
    <property type="entry name" value="POTRA_2"/>
    <property type="match status" value="1"/>
</dbReference>
<dbReference type="PANTHER" id="PTHR34597">
    <property type="entry name" value="SLR1661 PROTEIN"/>
    <property type="match status" value="1"/>
</dbReference>
<evidence type="ECO:0000256" key="3">
    <source>
        <dbReference type="ARBA" id="ARBA00023237"/>
    </source>
</evidence>
<protein>
    <submittedName>
        <fullName evidence="7">POTRA domain-containing protein</fullName>
    </submittedName>
</protein>
<dbReference type="PANTHER" id="PTHR34597:SF6">
    <property type="entry name" value="BLR6126 PROTEIN"/>
    <property type="match status" value="1"/>
</dbReference>
<keyword evidence="1" id="KW-0472">Membrane</keyword>
<dbReference type="InterPro" id="IPR005565">
    <property type="entry name" value="Hemolysn_activator_HlyB_C"/>
</dbReference>
<evidence type="ECO:0000259" key="6">
    <source>
        <dbReference type="Pfam" id="PF08479"/>
    </source>
</evidence>
<keyword evidence="2" id="KW-0812">Transmembrane</keyword>
<dbReference type="InterPro" id="IPR013686">
    <property type="entry name" value="Polypept-transport_assoc_ShlB"/>
</dbReference>
<dbReference type="RefSeq" id="WP_011532011.1">
    <property type="nucleotide sequence ID" value="NZ_CP132921.1"/>
</dbReference>
<proteinExistence type="predicted"/>
<evidence type="ECO:0000259" key="5">
    <source>
        <dbReference type="Pfam" id="PF03865"/>
    </source>
</evidence>
<sequence>MRLMLLTMLALSWGASVRAEPLPSYLDGNESESRLPTANLPVEAYRPGEPFVQVAAPYTLRQQSLAMDTRVQVRKVRFEGGTVYALSELRDHYQPIIGQTLSLAELSELTQRLTRRYQQDGYLLSYAYLPPQDFSDGRVQVALVEGHVHDYQIEGDIGPARAYLVRLLERLKAERPLTRQTLDRYVSLMGRIPGVTLQARVEAPVADDGAARLVVQVSRRPFAGNVIANDGSRADPQALVSVASNAQTRRAEQVLATVLAPPGDDEAHYARLDYSQFIDDQGLQLQLSASRYRSEPRTRVRLDDGTDLRQHRDSDRYAIGLGQPLIAAPDEWLEVVGRFYVVKDRVDYQGAAQQADTATDVRALSFEGDWRKVEAGRLRMLSAGVYQGMDYLGARSNAGYDLDFLRLRASGLQSDDFTDHWQGVASAAMYWSGDSLPDSERVLFGGQGFGRGYPQDQASGDKGWGLAYEVNYSFRRGGEWLKVVQPYVVVDAARTWFNEVDVREAKLSSAALGVRLGDRRYFNVAVELAKPLADVALDNLDRRPRFTLSFSCQL</sequence>
<dbReference type="EMBL" id="CP132921">
    <property type="protein sequence ID" value="WMW05585.1"/>
    <property type="molecule type" value="Genomic_DNA"/>
</dbReference>
<evidence type="ECO:0000313" key="8">
    <source>
        <dbReference type="Proteomes" id="UP001183127"/>
    </source>
</evidence>
<evidence type="ECO:0000313" key="7">
    <source>
        <dbReference type="EMBL" id="WMW05585.1"/>
    </source>
</evidence>
<feature type="chain" id="PRO_5047431256" evidence="4">
    <location>
        <begin position="20"/>
        <end position="554"/>
    </location>
</feature>
<feature type="signal peptide" evidence="4">
    <location>
        <begin position="1"/>
        <end position="19"/>
    </location>
</feature>
<gene>
    <name evidence="7" type="ORF">RAH46_25240</name>
</gene>
<organism evidence="7 8">
    <name type="scientific">Pseudomonas entomophila</name>
    <dbReference type="NCBI Taxonomy" id="312306"/>
    <lineage>
        <taxon>Bacteria</taxon>
        <taxon>Pseudomonadati</taxon>
        <taxon>Pseudomonadota</taxon>
        <taxon>Gammaproteobacteria</taxon>
        <taxon>Pseudomonadales</taxon>
        <taxon>Pseudomonadaceae</taxon>
        <taxon>Pseudomonas</taxon>
    </lineage>
</organism>
<name>A0ABY9QR35_9PSED</name>
<evidence type="ECO:0000256" key="2">
    <source>
        <dbReference type="ARBA" id="ARBA00022692"/>
    </source>
</evidence>